<dbReference type="InterPro" id="IPR055140">
    <property type="entry name" value="Thiolase_C_2"/>
</dbReference>
<evidence type="ECO:0000313" key="2">
    <source>
        <dbReference type="EMBL" id="KAF0804530.1"/>
    </source>
</evidence>
<name>A0ABQ6Y5M5_9GAMM</name>
<accession>A0ABQ6Y5M5</accession>
<dbReference type="PANTHER" id="PTHR42870">
    <property type="entry name" value="ACETYL-COA C-ACETYLTRANSFERASE"/>
    <property type="match status" value="1"/>
</dbReference>
<dbReference type="EMBL" id="AQPF01000029">
    <property type="protein sequence ID" value="KAF0804530.1"/>
    <property type="molecule type" value="Genomic_DNA"/>
</dbReference>
<dbReference type="NCBIfam" id="NF004811">
    <property type="entry name" value="PRK06158.1"/>
    <property type="match status" value="1"/>
</dbReference>
<dbReference type="RefSeq" id="WP_133490727.1">
    <property type="nucleotide sequence ID" value="NZ_AQPF01000029.1"/>
</dbReference>
<feature type="domain" description="Thiolase C-terminal" evidence="1">
    <location>
        <begin position="245"/>
        <end position="388"/>
    </location>
</feature>
<dbReference type="CDD" id="cd00829">
    <property type="entry name" value="SCP-x_thiolase"/>
    <property type="match status" value="1"/>
</dbReference>
<dbReference type="Proteomes" id="UP000771797">
    <property type="component" value="Unassembled WGS sequence"/>
</dbReference>
<proteinExistence type="predicted"/>
<evidence type="ECO:0000313" key="3">
    <source>
        <dbReference type="Proteomes" id="UP000771797"/>
    </source>
</evidence>
<keyword evidence="3" id="KW-1185">Reference proteome</keyword>
<dbReference type="InterPro" id="IPR002155">
    <property type="entry name" value="Thiolase"/>
</dbReference>
<sequence length="392" mass="41362">MSGDLNHLRGKFAIAGVATFGCGEAPGYTDMELLAQAARLAVADAGLTMKDIDGLCTASASSTMWSMPVVEYLGIRPRFLDATMVGGSSFIAHLMPAMQALESGQCDAVLVAYGSAQRTSTLSRKEIGKARLLMDPQPYEHPYQPMLPMSAYALAASRHMHEFGTTRRQLAQVAVSARQWARKNPDAFMRDPLTVEEVLNSRMVSDPLTVRDACLVTDGGGAYVLVRADRARDLPQPPVYVLGQGTAVWNRQISSMADLTVTAATQSGRDAYAMAGMGPKDIDVAELYDAFTINTLLFLEDLGFCAKGEAGAFVEDGHIAPGGSLPVNTNGGGLSWGHPGMYGIFAAIEGVRQLRGKAGDSQVAGARTAIVHGNGGTLSSQSTAILGTAEAL</sequence>
<protein>
    <submittedName>
        <fullName evidence="2">Thiolase</fullName>
    </submittedName>
</protein>
<reference evidence="2 3" key="1">
    <citation type="submission" date="2012-09" db="EMBL/GenBank/DDBJ databases">
        <title>Genome Sequence of alkane-degrading Bacterium Alcanivorax sp. 6-D-6.</title>
        <authorList>
            <person name="Lai Q."/>
            <person name="Shao Z."/>
        </authorList>
    </citation>
    <scope>NUCLEOTIDE SEQUENCE [LARGE SCALE GENOMIC DNA]</scope>
    <source>
        <strain evidence="2 3">6-D-6</strain>
    </source>
</reference>
<dbReference type="Pfam" id="PF22691">
    <property type="entry name" value="Thiolase_C_1"/>
    <property type="match status" value="1"/>
</dbReference>
<dbReference type="PANTHER" id="PTHR42870:SF1">
    <property type="entry name" value="NON-SPECIFIC LIPID-TRANSFER PROTEIN-LIKE 2"/>
    <property type="match status" value="1"/>
</dbReference>
<organism evidence="2 3">
    <name type="scientific">Alcanivorax xiamenensis</name>
    <dbReference type="NCBI Taxonomy" id="1177156"/>
    <lineage>
        <taxon>Bacteria</taxon>
        <taxon>Pseudomonadati</taxon>
        <taxon>Pseudomonadota</taxon>
        <taxon>Gammaproteobacteria</taxon>
        <taxon>Oceanospirillales</taxon>
        <taxon>Alcanivoracaceae</taxon>
        <taxon>Alcanivorax</taxon>
    </lineage>
</organism>
<dbReference type="PIRSF" id="PIRSF000429">
    <property type="entry name" value="Ac-CoA_Ac_transf"/>
    <property type="match status" value="1"/>
</dbReference>
<dbReference type="InterPro" id="IPR016039">
    <property type="entry name" value="Thiolase-like"/>
</dbReference>
<gene>
    <name evidence="2" type="ORF">A6D6_02992</name>
</gene>
<comment type="caution">
    <text evidence="2">The sequence shown here is derived from an EMBL/GenBank/DDBJ whole genome shotgun (WGS) entry which is preliminary data.</text>
</comment>
<evidence type="ECO:0000259" key="1">
    <source>
        <dbReference type="Pfam" id="PF22691"/>
    </source>
</evidence>
<dbReference type="Gene3D" id="3.40.47.10">
    <property type="match status" value="1"/>
</dbReference>
<dbReference type="SUPFAM" id="SSF53901">
    <property type="entry name" value="Thiolase-like"/>
    <property type="match status" value="2"/>
</dbReference>